<dbReference type="HOGENOM" id="CLU_039535_0_0_1"/>
<dbReference type="GO" id="GO:0008757">
    <property type="term" value="F:S-adenosylmethionine-dependent methyltransferase activity"/>
    <property type="evidence" value="ECO:0007669"/>
    <property type="project" value="UniProtKB-ARBA"/>
</dbReference>
<reference evidence="2" key="1">
    <citation type="journal article" date="2011" name="Science">
        <title>The plant cell wall-decomposing machinery underlies the functional diversity of forest fungi.</title>
        <authorList>
            <person name="Eastwood D.C."/>
            <person name="Floudas D."/>
            <person name="Binder M."/>
            <person name="Majcherczyk A."/>
            <person name="Schneider P."/>
            <person name="Aerts A."/>
            <person name="Asiegbu F.O."/>
            <person name="Baker S.E."/>
            <person name="Barry K."/>
            <person name="Bendiksby M."/>
            <person name="Blumentritt M."/>
            <person name="Coutinho P.M."/>
            <person name="Cullen D."/>
            <person name="de Vries R.P."/>
            <person name="Gathman A."/>
            <person name="Goodell B."/>
            <person name="Henrissat B."/>
            <person name="Ihrmark K."/>
            <person name="Kauserud H."/>
            <person name="Kohler A."/>
            <person name="LaButti K."/>
            <person name="Lapidus A."/>
            <person name="Lavin J.L."/>
            <person name="Lee Y.-H."/>
            <person name="Lindquist E."/>
            <person name="Lilly W."/>
            <person name="Lucas S."/>
            <person name="Morin E."/>
            <person name="Murat C."/>
            <person name="Oguiza J.A."/>
            <person name="Park J."/>
            <person name="Pisabarro A.G."/>
            <person name="Riley R."/>
            <person name="Rosling A."/>
            <person name="Salamov A."/>
            <person name="Schmidt O."/>
            <person name="Schmutz J."/>
            <person name="Skrede I."/>
            <person name="Stenlid J."/>
            <person name="Wiebenga A."/>
            <person name="Xie X."/>
            <person name="Kuees U."/>
            <person name="Hibbett D.S."/>
            <person name="Hoffmeister D."/>
            <person name="Hoegberg N."/>
            <person name="Martin F."/>
            <person name="Grigoriev I.V."/>
            <person name="Watkinson S.C."/>
        </authorList>
    </citation>
    <scope>NUCLEOTIDE SEQUENCE [LARGE SCALE GENOMIC DNA]</scope>
    <source>
        <strain evidence="2">strain S7.3</strain>
    </source>
</reference>
<evidence type="ECO:0008006" key="3">
    <source>
        <dbReference type="Google" id="ProtNLM"/>
    </source>
</evidence>
<dbReference type="STRING" id="936435.F8PY52"/>
<protein>
    <recommendedName>
        <fullName evidence="3">Methyltransferase domain-containing protein</fullName>
    </recommendedName>
</protein>
<dbReference type="Pfam" id="PF10294">
    <property type="entry name" value="Methyltransf_16"/>
    <property type="match status" value="1"/>
</dbReference>
<dbReference type="PANTHER" id="PTHR14614:SF161">
    <property type="match status" value="1"/>
</dbReference>
<dbReference type="OrthoDB" id="413520at2759"/>
<dbReference type="InParanoid" id="F8PY52"/>
<dbReference type="InterPro" id="IPR019410">
    <property type="entry name" value="Methyltransf_16"/>
</dbReference>
<evidence type="ECO:0000313" key="1">
    <source>
        <dbReference type="EMBL" id="EGN98815.1"/>
    </source>
</evidence>
<accession>F8PY52</accession>
<dbReference type="PANTHER" id="PTHR14614">
    <property type="entry name" value="HEPATOCELLULAR CARCINOMA-ASSOCIATED ANTIGEN"/>
    <property type="match status" value="1"/>
</dbReference>
<dbReference type="AlphaFoldDB" id="F8PY52"/>
<gene>
    <name evidence="1" type="ORF">SERLA73DRAFT_107949</name>
</gene>
<dbReference type="GO" id="GO:0005829">
    <property type="term" value="C:cytosol"/>
    <property type="evidence" value="ECO:0007669"/>
    <property type="project" value="TreeGrafter"/>
</dbReference>
<dbReference type="EMBL" id="GL945480">
    <property type="protein sequence ID" value="EGN98815.1"/>
    <property type="molecule type" value="Genomic_DNA"/>
</dbReference>
<keyword evidence="2" id="KW-1185">Reference proteome</keyword>
<proteinExistence type="predicted"/>
<organism evidence="2">
    <name type="scientific">Serpula lacrymans var. lacrymans (strain S7.3)</name>
    <name type="common">Dry rot fungus</name>
    <dbReference type="NCBI Taxonomy" id="936435"/>
    <lineage>
        <taxon>Eukaryota</taxon>
        <taxon>Fungi</taxon>
        <taxon>Dikarya</taxon>
        <taxon>Basidiomycota</taxon>
        <taxon>Agaricomycotina</taxon>
        <taxon>Agaricomycetes</taxon>
        <taxon>Agaricomycetidae</taxon>
        <taxon>Boletales</taxon>
        <taxon>Coniophorineae</taxon>
        <taxon>Serpulaceae</taxon>
        <taxon>Serpula</taxon>
    </lineage>
</organism>
<dbReference type="Proteomes" id="UP000008063">
    <property type="component" value="Unassembled WGS sequence"/>
</dbReference>
<dbReference type="InterPro" id="IPR029063">
    <property type="entry name" value="SAM-dependent_MTases_sf"/>
</dbReference>
<sequence length="343" mass="38594">MRIQHSNPNFPDHLDICPSTNSTISSNFSQSDHSRSVNEQDQDAFGVVAQQRSIQIYGIAGRVWEAAYFMNIYLDHHPSWEFEPSLLDGNCTKHPLTFIELGSGTGIVSAQISRSISLTERDLVIATDLPDVCPLLERNLHDLLKDRTDTFTSSNNVVLVRPLSWGNHEHALSIAHELELTMSNANPRYITHIICSDLVYFPELLGPLLRSLIHLSSPPFISSDYAKVVISYKIRSLSKEADFWSAFGLWFSFEPVGFRPKGSEKQSNHNGWTRFGPSGEQTFVFVAHRRPESFNWDVPDNDQDLIGGIGANGTLTRKGDDTFETFLFMSMIDDETDADIKEA</sequence>
<dbReference type="Gene3D" id="3.40.50.150">
    <property type="entry name" value="Vaccinia Virus protein VP39"/>
    <property type="match status" value="1"/>
</dbReference>
<evidence type="ECO:0000313" key="2">
    <source>
        <dbReference type="Proteomes" id="UP000008063"/>
    </source>
</evidence>
<dbReference type="OMA" id="KETPFWT"/>
<dbReference type="GO" id="GO:0032991">
    <property type="term" value="C:protein-containing complex"/>
    <property type="evidence" value="ECO:0007669"/>
    <property type="project" value="TreeGrafter"/>
</dbReference>
<name>F8PY52_SERL3</name>